<comment type="subcellular location">
    <subcellularLocation>
        <location evidence="1">Nucleus</location>
    </subcellularLocation>
</comment>
<dbReference type="EMBL" id="OC318875">
    <property type="protein sequence ID" value="CAD7403525.1"/>
    <property type="molecule type" value="Genomic_DNA"/>
</dbReference>
<dbReference type="SUPFAM" id="SSF50978">
    <property type="entry name" value="WD40 repeat-like"/>
    <property type="match status" value="1"/>
</dbReference>
<evidence type="ECO:0000256" key="3">
    <source>
        <dbReference type="ARBA" id="ARBA00022737"/>
    </source>
</evidence>
<dbReference type="GO" id="GO:0031080">
    <property type="term" value="C:nuclear pore outer ring"/>
    <property type="evidence" value="ECO:0007669"/>
    <property type="project" value="TreeGrafter"/>
</dbReference>
<name>A0A7R9H0G3_TIMCR</name>
<protein>
    <submittedName>
        <fullName evidence="5">Uncharacterized protein</fullName>
    </submittedName>
</protein>
<evidence type="ECO:0000313" key="5">
    <source>
        <dbReference type="EMBL" id="CAD7403525.1"/>
    </source>
</evidence>
<dbReference type="SMART" id="SM00320">
    <property type="entry name" value="WD40"/>
    <property type="match status" value="2"/>
</dbReference>
<dbReference type="InterPro" id="IPR001680">
    <property type="entry name" value="WD40_rpt"/>
</dbReference>
<reference evidence="5" key="1">
    <citation type="submission" date="2020-11" db="EMBL/GenBank/DDBJ databases">
        <authorList>
            <person name="Tran Van P."/>
        </authorList>
    </citation>
    <scope>NUCLEOTIDE SEQUENCE</scope>
</reference>
<dbReference type="InterPro" id="IPR015943">
    <property type="entry name" value="WD40/YVTN_repeat-like_dom_sf"/>
</dbReference>
<dbReference type="InterPro" id="IPR036322">
    <property type="entry name" value="WD40_repeat_dom_sf"/>
</dbReference>
<dbReference type="PANTHER" id="PTHR22652">
    <property type="entry name" value="NUCLEOPORIN NUP43"/>
    <property type="match status" value="1"/>
</dbReference>
<gene>
    <name evidence="5" type="ORF">TCEB3V08_LOCUS7030</name>
</gene>
<proteinExistence type="predicted"/>
<organism evidence="5">
    <name type="scientific">Timema cristinae</name>
    <name type="common">Walking stick</name>
    <dbReference type="NCBI Taxonomy" id="61476"/>
    <lineage>
        <taxon>Eukaryota</taxon>
        <taxon>Metazoa</taxon>
        <taxon>Ecdysozoa</taxon>
        <taxon>Arthropoda</taxon>
        <taxon>Hexapoda</taxon>
        <taxon>Insecta</taxon>
        <taxon>Pterygota</taxon>
        <taxon>Neoptera</taxon>
        <taxon>Polyneoptera</taxon>
        <taxon>Phasmatodea</taxon>
        <taxon>Timematodea</taxon>
        <taxon>Timematoidea</taxon>
        <taxon>Timematidae</taxon>
        <taxon>Timema</taxon>
    </lineage>
</organism>
<accession>A0A7R9H0G3</accession>
<dbReference type="Gene3D" id="2.130.10.10">
    <property type="entry name" value="YVTN repeat-like/Quinoprotein amine dehydrogenase"/>
    <property type="match status" value="1"/>
</dbReference>
<keyword evidence="4" id="KW-0539">Nucleus</keyword>
<dbReference type="PANTHER" id="PTHR22652:SF0">
    <property type="entry name" value="NUCLEOPORIN NUP43"/>
    <property type="match status" value="1"/>
</dbReference>
<sequence length="280" mass="30975">MEPWANVVCGAPSYLAHPVASALTQKFENHLMLWKHPPVEDDLDIYPLHISTLSYAGDVTELKAPLNFLKLMWENPMLLEKFRLGINCTTLTLNTLIRTFFHRKHGSDPSPCTGFACFDEDVASIGEDGRLALLNIRQKLPVKIIDEADDSSLHCVCFLKHNEVITGNLRGQMKIWDLKSPSKTAASTFMLSGDQVCASCVVNHPTQCHLVLAGGEDGCLTVWDLRHNTFPVTLLSAHTDTASGNWGVCPPTPPLQLRNYLRATAYPTPSGSVRCFYPVS</sequence>
<evidence type="ECO:0000256" key="2">
    <source>
        <dbReference type="ARBA" id="ARBA00022574"/>
    </source>
</evidence>
<evidence type="ECO:0000256" key="4">
    <source>
        <dbReference type="ARBA" id="ARBA00023242"/>
    </source>
</evidence>
<keyword evidence="3" id="KW-0677">Repeat</keyword>
<dbReference type="AlphaFoldDB" id="A0A7R9H0G3"/>
<evidence type="ECO:0000256" key="1">
    <source>
        <dbReference type="ARBA" id="ARBA00004123"/>
    </source>
</evidence>
<keyword evidence="2" id="KW-0853">WD repeat</keyword>